<evidence type="ECO:0000313" key="3">
    <source>
        <dbReference type="Proteomes" id="UP001154015"/>
    </source>
</evidence>
<evidence type="ECO:0000313" key="2">
    <source>
        <dbReference type="EMBL" id="CAH9420147.1"/>
    </source>
</evidence>
<accession>A0ABN8VED9</accession>
<comment type="caution">
    <text evidence="2">The sequence shown here is derived from an EMBL/GenBank/DDBJ whole genome shotgun (WGS) entry which is preliminary data.</text>
</comment>
<evidence type="ECO:0000256" key="1">
    <source>
        <dbReference type="SAM" id="MobiDB-lite"/>
    </source>
</evidence>
<name>A0ABN8VED9_STRGL</name>
<organism evidence="2 3">
    <name type="scientific">Streptomyces globisporus</name>
    <dbReference type="NCBI Taxonomy" id="1908"/>
    <lineage>
        <taxon>Bacteria</taxon>
        <taxon>Bacillati</taxon>
        <taxon>Actinomycetota</taxon>
        <taxon>Actinomycetes</taxon>
        <taxon>Kitasatosporales</taxon>
        <taxon>Streptomycetaceae</taxon>
        <taxon>Streptomyces</taxon>
    </lineage>
</organism>
<feature type="region of interest" description="Disordered" evidence="1">
    <location>
        <begin position="20"/>
        <end position="46"/>
    </location>
</feature>
<dbReference type="EMBL" id="CAKXYP010000033">
    <property type="protein sequence ID" value="CAH9420147.1"/>
    <property type="molecule type" value="Genomic_DNA"/>
</dbReference>
<sequence length="46" mass="4764">MISAGAPFLSMPFRLVRAGAPATRPPARDTSSVGVRAHTGLTSKLL</sequence>
<reference evidence="2" key="1">
    <citation type="submission" date="2022-03" db="EMBL/GenBank/DDBJ databases">
        <authorList>
            <person name="Leyn A S."/>
        </authorList>
    </citation>
    <scope>NUCLEOTIDE SEQUENCE</scope>
    <source>
        <strain evidence="2">Streptomyces globisporus 4-3</strain>
    </source>
</reference>
<proteinExistence type="predicted"/>
<gene>
    <name evidence="2" type="ORF">SGL43_07204</name>
</gene>
<keyword evidence="3" id="KW-1185">Reference proteome</keyword>
<dbReference type="Proteomes" id="UP001154015">
    <property type="component" value="Unassembled WGS sequence"/>
</dbReference>
<protein>
    <submittedName>
        <fullName evidence="2">Uncharacterized protein</fullName>
    </submittedName>
</protein>